<dbReference type="InterPro" id="IPR036097">
    <property type="entry name" value="HisK_dim/P_sf"/>
</dbReference>
<evidence type="ECO:0000313" key="7">
    <source>
        <dbReference type="EMBL" id="MCH7410315.1"/>
    </source>
</evidence>
<dbReference type="InterPro" id="IPR011623">
    <property type="entry name" value="7TMR_DISM_rcpt_extracell_dom1"/>
</dbReference>
<feature type="transmembrane region" description="Helical" evidence="5">
    <location>
        <begin position="243"/>
        <end position="264"/>
    </location>
</feature>
<dbReference type="InterPro" id="IPR036890">
    <property type="entry name" value="HATPase_C_sf"/>
</dbReference>
<keyword evidence="5" id="KW-0472">Membrane</keyword>
<dbReference type="SUPFAM" id="SSF55874">
    <property type="entry name" value="ATPase domain of HSP90 chaperone/DNA topoisomerase II/histidine kinase"/>
    <property type="match status" value="1"/>
</dbReference>
<dbReference type="CDD" id="cd00082">
    <property type="entry name" value="HisKA"/>
    <property type="match status" value="1"/>
</dbReference>
<evidence type="ECO:0000256" key="3">
    <source>
        <dbReference type="ARBA" id="ARBA00022553"/>
    </source>
</evidence>
<evidence type="ECO:0000256" key="4">
    <source>
        <dbReference type="SAM" id="Coils"/>
    </source>
</evidence>
<feature type="domain" description="Histidine kinase" evidence="6">
    <location>
        <begin position="455"/>
        <end position="704"/>
    </location>
</feature>
<keyword evidence="5" id="KW-1133">Transmembrane helix</keyword>
<keyword evidence="7" id="KW-0808">Transferase</keyword>
<feature type="transmembrane region" description="Helical" evidence="5">
    <location>
        <begin position="276"/>
        <end position="293"/>
    </location>
</feature>
<dbReference type="InterPro" id="IPR003594">
    <property type="entry name" value="HATPase_dom"/>
</dbReference>
<sequence>MMNLPTIREPLIIGLVITLFVFLPIYGFLNLNEDQFVYEVQTFDVFEDGEFEILQYTQVTPSGVLDLGVANEAYVGFDIANFKTLSGDNSAVVVEVKNPTFREVVSYQKDESGMLVELNKSGTNWGKTDLFASPNPLIFLGDDTGVEKIYLSILSNEPIVFEVSVVSEDGFHAMYYKKALIVNVYIGIMFALFLYNFILYFLIKDRTYFYYCFYILFIALAQTSLMGYSYYYFLGMNVKLYEVSIIGFSAISGVAGISFMRLFLKTKYYTPILDKFLQLNIVVYLAAFVFRLLGSLSISYTLTDISGLMVILLFGFTATKIARIGYRPAAYFIIGWLFFFIGLLIFILQSNGFINVTMVANFPMLLGTAMEAILLSLALADKINVLKKEKEEEQMERLRMLKENEKLILDQNESLEAKVRARTEELENTLVNLQNTQTQLVNQEKMASLGQLTAGIAHEINNPINFVSSNISPLKRDIKDLLEVVQSYRDHGAAQFSEATKKELNELEEDIELDYVLQEIDQLLRGMEDGAKRTVEIVKGLRLFSRVDEQDVKKVDIHDGINSTLVLLNSSMSGKIKIIKEYGEIPMVECLAGKINQVFMNIITNAIHALQDHMPSNPDPEIKIITSNHYDYISIEIKDNGPGMPESVKQRIFEPFFTTKAVGKGTGLGLSIVYTIIENHGGTLEVETLEGQGTSFIITLPIYQNTIQNE</sequence>
<keyword evidence="5" id="KW-0812">Transmembrane</keyword>
<dbReference type="InterPro" id="IPR003661">
    <property type="entry name" value="HisK_dim/P_dom"/>
</dbReference>
<dbReference type="PANTHER" id="PTHR43065">
    <property type="entry name" value="SENSOR HISTIDINE KINASE"/>
    <property type="match status" value="1"/>
</dbReference>
<dbReference type="RefSeq" id="WP_241348683.1">
    <property type="nucleotide sequence ID" value="NZ_JAKZGP010000034.1"/>
</dbReference>
<comment type="catalytic activity">
    <reaction evidence="1">
        <text>ATP + protein L-histidine = ADP + protein N-phospho-L-histidine.</text>
        <dbReference type="EC" id="2.7.13.3"/>
    </reaction>
</comment>
<dbReference type="PANTHER" id="PTHR43065:SF50">
    <property type="entry name" value="HISTIDINE KINASE"/>
    <property type="match status" value="1"/>
</dbReference>
<dbReference type="EC" id="2.7.13.3" evidence="2"/>
<proteinExistence type="predicted"/>
<comment type="caution">
    <text evidence="7">The sequence shown here is derived from an EMBL/GenBank/DDBJ whole genome shotgun (WGS) entry which is preliminary data.</text>
</comment>
<feature type="transmembrane region" description="Helical" evidence="5">
    <location>
        <begin position="180"/>
        <end position="201"/>
    </location>
</feature>
<dbReference type="SMART" id="SM00388">
    <property type="entry name" value="HisKA"/>
    <property type="match status" value="1"/>
</dbReference>
<dbReference type="Gene3D" id="1.10.287.130">
    <property type="match status" value="1"/>
</dbReference>
<gene>
    <name evidence="7" type="ORF">MM239_12980</name>
</gene>
<evidence type="ECO:0000259" key="6">
    <source>
        <dbReference type="PROSITE" id="PS50109"/>
    </source>
</evidence>
<dbReference type="InterPro" id="IPR004358">
    <property type="entry name" value="Sig_transdc_His_kin-like_C"/>
</dbReference>
<dbReference type="InterPro" id="IPR005467">
    <property type="entry name" value="His_kinase_dom"/>
</dbReference>
<feature type="coiled-coil region" evidence="4">
    <location>
        <begin position="383"/>
        <end position="446"/>
    </location>
</feature>
<reference evidence="7" key="1">
    <citation type="submission" date="2022-03" db="EMBL/GenBank/DDBJ databases">
        <title>De novo assembled genomes of Belliella spp. (Cyclobacteriaceae) strains.</title>
        <authorList>
            <person name="Szabo A."/>
            <person name="Korponai K."/>
            <person name="Felfoldi T."/>
        </authorList>
    </citation>
    <scope>NUCLEOTIDE SEQUENCE</scope>
    <source>
        <strain evidence="7">DSM 111904</strain>
    </source>
</reference>
<protein>
    <recommendedName>
        <fullName evidence="2">histidine kinase</fullName>
        <ecNumber evidence="2">2.7.13.3</ecNumber>
    </recommendedName>
</protein>
<dbReference type="PRINTS" id="PR00344">
    <property type="entry name" value="BCTRLSENSOR"/>
</dbReference>
<evidence type="ECO:0000256" key="5">
    <source>
        <dbReference type="SAM" id="Phobius"/>
    </source>
</evidence>
<feature type="transmembrane region" description="Helical" evidence="5">
    <location>
        <begin position="12"/>
        <end position="29"/>
    </location>
</feature>
<dbReference type="Proteomes" id="UP001165489">
    <property type="component" value="Unassembled WGS sequence"/>
</dbReference>
<dbReference type="SUPFAM" id="SSF47384">
    <property type="entry name" value="Homodimeric domain of signal transducing histidine kinase"/>
    <property type="match status" value="1"/>
</dbReference>
<organism evidence="7 8">
    <name type="scientific">Belliella filtrata</name>
    <dbReference type="NCBI Taxonomy" id="2923435"/>
    <lineage>
        <taxon>Bacteria</taxon>
        <taxon>Pseudomonadati</taxon>
        <taxon>Bacteroidota</taxon>
        <taxon>Cytophagia</taxon>
        <taxon>Cytophagales</taxon>
        <taxon>Cyclobacteriaceae</taxon>
        <taxon>Belliella</taxon>
    </lineage>
</organism>
<dbReference type="GO" id="GO:0016301">
    <property type="term" value="F:kinase activity"/>
    <property type="evidence" value="ECO:0007669"/>
    <property type="project" value="UniProtKB-KW"/>
</dbReference>
<dbReference type="Pfam" id="PF07695">
    <property type="entry name" value="7TMR-DISM_7TM"/>
    <property type="match status" value="1"/>
</dbReference>
<feature type="transmembrane region" description="Helical" evidence="5">
    <location>
        <begin position="329"/>
        <end position="348"/>
    </location>
</feature>
<keyword evidence="8" id="KW-1185">Reference proteome</keyword>
<keyword evidence="4" id="KW-0175">Coiled coil</keyword>
<feature type="transmembrane region" description="Helical" evidence="5">
    <location>
        <begin position="208"/>
        <end position="231"/>
    </location>
</feature>
<evidence type="ECO:0000313" key="8">
    <source>
        <dbReference type="Proteomes" id="UP001165489"/>
    </source>
</evidence>
<keyword evidence="3" id="KW-0597">Phosphoprotein</keyword>
<evidence type="ECO:0000256" key="1">
    <source>
        <dbReference type="ARBA" id="ARBA00000085"/>
    </source>
</evidence>
<name>A0ABS9V1M2_9BACT</name>
<accession>A0ABS9V1M2</accession>
<feature type="transmembrane region" description="Helical" evidence="5">
    <location>
        <begin position="305"/>
        <end position="322"/>
    </location>
</feature>
<evidence type="ECO:0000256" key="2">
    <source>
        <dbReference type="ARBA" id="ARBA00012438"/>
    </source>
</evidence>
<keyword evidence="7" id="KW-0418">Kinase</keyword>
<dbReference type="Pfam" id="PF02518">
    <property type="entry name" value="HATPase_c"/>
    <property type="match status" value="1"/>
</dbReference>
<dbReference type="SMART" id="SM00387">
    <property type="entry name" value="HATPase_c"/>
    <property type="match status" value="1"/>
</dbReference>
<dbReference type="EMBL" id="JAKZGP010000034">
    <property type="protein sequence ID" value="MCH7410315.1"/>
    <property type="molecule type" value="Genomic_DNA"/>
</dbReference>
<feature type="transmembrane region" description="Helical" evidence="5">
    <location>
        <begin position="360"/>
        <end position="380"/>
    </location>
</feature>
<dbReference type="Gene3D" id="3.30.565.10">
    <property type="entry name" value="Histidine kinase-like ATPase, C-terminal domain"/>
    <property type="match status" value="1"/>
</dbReference>
<dbReference type="PROSITE" id="PS50109">
    <property type="entry name" value="HIS_KIN"/>
    <property type="match status" value="1"/>
</dbReference>